<evidence type="ECO:0000313" key="2">
    <source>
        <dbReference type="EMBL" id="KAF8435135.1"/>
    </source>
</evidence>
<gene>
    <name evidence="2" type="ORF">L210DRAFT_977048</name>
</gene>
<feature type="compositionally biased region" description="Basic and acidic residues" evidence="1">
    <location>
        <begin position="261"/>
        <end position="270"/>
    </location>
</feature>
<dbReference type="AlphaFoldDB" id="A0AAD4BNK7"/>
<proteinExistence type="predicted"/>
<feature type="region of interest" description="Disordered" evidence="1">
    <location>
        <begin position="1"/>
        <end position="27"/>
    </location>
</feature>
<feature type="region of interest" description="Disordered" evidence="1">
    <location>
        <begin position="137"/>
        <end position="285"/>
    </location>
</feature>
<keyword evidence="3" id="KW-1185">Reference proteome</keyword>
<evidence type="ECO:0000256" key="1">
    <source>
        <dbReference type="SAM" id="MobiDB-lite"/>
    </source>
</evidence>
<accession>A0AAD4BNK7</accession>
<organism evidence="2 3">
    <name type="scientific">Boletus edulis BED1</name>
    <dbReference type="NCBI Taxonomy" id="1328754"/>
    <lineage>
        <taxon>Eukaryota</taxon>
        <taxon>Fungi</taxon>
        <taxon>Dikarya</taxon>
        <taxon>Basidiomycota</taxon>
        <taxon>Agaricomycotina</taxon>
        <taxon>Agaricomycetes</taxon>
        <taxon>Agaricomycetidae</taxon>
        <taxon>Boletales</taxon>
        <taxon>Boletineae</taxon>
        <taxon>Boletaceae</taxon>
        <taxon>Boletoideae</taxon>
        <taxon>Boletus</taxon>
    </lineage>
</organism>
<dbReference type="EMBL" id="WHUW01000026">
    <property type="protein sequence ID" value="KAF8435135.1"/>
    <property type="molecule type" value="Genomic_DNA"/>
</dbReference>
<reference evidence="2" key="1">
    <citation type="submission" date="2019-10" db="EMBL/GenBank/DDBJ databases">
        <authorList>
            <consortium name="DOE Joint Genome Institute"/>
            <person name="Kuo A."/>
            <person name="Miyauchi S."/>
            <person name="Kiss E."/>
            <person name="Drula E."/>
            <person name="Kohler A."/>
            <person name="Sanchez-Garcia M."/>
            <person name="Andreopoulos B."/>
            <person name="Barry K.W."/>
            <person name="Bonito G."/>
            <person name="Buee M."/>
            <person name="Carver A."/>
            <person name="Chen C."/>
            <person name="Cichocki N."/>
            <person name="Clum A."/>
            <person name="Culley D."/>
            <person name="Crous P.W."/>
            <person name="Fauchery L."/>
            <person name="Girlanda M."/>
            <person name="Hayes R."/>
            <person name="Keri Z."/>
            <person name="LaButti K."/>
            <person name="Lipzen A."/>
            <person name="Lombard V."/>
            <person name="Magnuson J."/>
            <person name="Maillard F."/>
            <person name="Morin E."/>
            <person name="Murat C."/>
            <person name="Nolan M."/>
            <person name="Ohm R."/>
            <person name="Pangilinan J."/>
            <person name="Pereira M."/>
            <person name="Perotto S."/>
            <person name="Peter M."/>
            <person name="Riley R."/>
            <person name="Sitrit Y."/>
            <person name="Stielow B."/>
            <person name="Szollosi G."/>
            <person name="Zifcakova L."/>
            <person name="Stursova M."/>
            <person name="Spatafora J.W."/>
            <person name="Tedersoo L."/>
            <person name="Vaario L.-M."/>
            <person name="Yamada A."/>
            <person name="Yan M."/>
            <person name="Wang P."/>
            <person name="Xu J."/>
            <person name="Bruns T."/>
            <person name="Baldrian P."/>
            <person name="Vilgalys R."/>
            <person name="Henrissat B."/>
            <person name="Grigoriev I.V."/>
            <person name="Hibbett D."/>
            <person name="Nagy L.G."/>
            <person name="Martin F.M."/>
        </authorList>
    </citation>
    <scope>NUCLEOTIDE SEQUENCE</scope>
    <source>
        <strain evidence="2">BED1</strain>
    </source>
</reference>
<reference evidence="2" key="2">
    <citation type="journal article" date="2020" name="Nat. Commun.">
        <title>Large-scale genome sequencing of mycorrhizal fungi provides insights into the early evolution of symbiotic traits.</title>
        <authorList>
            <person name="Miyauchi S."/>
            <person name="Kiss E."/>
            <person name="Kuo A."/>
            <person name="Drula E."/>
            <person name="Kohler A."/>
            <person name="Sanchez-Garcia M."/>
            <person name="Morin E."/>
            <person name="Andreopoulos B."/>
            <person name="Barry K.W."/>
            <person name="Bonito G."/>
            <person name="Buee M."/>
            <person name="Carver A."/>
            <person name="Chen C."/>
            <person name="Cichocki N."/>
            <person name="Clum A."/>
            <person name="Culley D."/>
            <person name="Crous P.W."/>
            <person name="Fauchery L."/>
            <person name="Girlanda M."/>
            <person name="Hayes R.D."/>
            <person name="Keri Z."/>
            <person name="LaButti K."/>
            <person name="Lipzen A."/>
            <person name="Lombard V."/>
            <person name="Magnuson J."/>
            <person name="Maillard F."/>
            <person name="Murat C."/>
            <person name="Nolan M."/>
            <person name="Ohm R.A."/>
            <person name="Pangilinan J."/>
            <person name="Pereira M.F."/>
            <person name="Perotto S."/>
            <person name="Peter M."/>
            <person name="Pfister S."/>
            <person name="Riley R."/>
            <person name="Sitrit Y."/>
            <person name="Stielow J.B."/>
            <person name="Szollosi G."/>
            <person name="Zifcakova L."/>
            <person name="Stursova M."/>
            <person name="Spatafora J.W."/>
            <person name="Tedersoo L."/>
            <person name="Vaario L.M."/>
            <person name="Yamada A."/>
            <person name="Yan M."/>
            <person name="Wang P."/>
            <person name="Xu J."/>
            <person name="Bruns T."/>
            <person name="Baldrian P."/>
            <person name="Vilgalys R."/>
            <person name="Dunand C."/>
            <person name="Henrissat B."/>
            <person name="Grigoriev I.V."/>
            <person name="Hibbett D."/>
            <person name="Nagy L.G."/>
            <person name="Martin F.M."/>
        </authorList>
    </citation>
    <scope>NUCLEOTIDE SEQUENCE</scope>
    <source>
        <strain evidence="2">BED1</strain>
    </source>
</reference>
<protein>
    <submittedName>
        <fullName evidence="2">Uncharacterized protein</fullName>
    </submittedName>
</protein>
<feature type="compositionally biased region" description="Low complexity" evidence="1">
    <location>
        <begin position="205"/>
        <end position="214"/>
    </location>
</feature>
<sequence length="285" mass="31567">MPAASLAPPIQALPDSPAPKKTRQRQTPALTDQLELLFSELPSAPPTPPPSIHIQSIIDHDHDTISTMPQSGEAEEEHTLSAYGDISLGEIIVPPLPPPTHSNFSPMQQRFPQPRLRLKVQRPPMPKRRLSYTYFPDPLPHTGGLDPDERWPGSPRPFVDNSPWFQHQPLVSPLPVDHTTPQTRGNKPTKNGGSSLEKLVDELIPRSPSIRLSPPGSPTNQLLHLPQETREQKNGVQQGRNISKADGAAKSPLASPTPAPRQDKPKEAPWRTRLPPRLPIPKWDM</sequence>
<dbReference type="Proteomes" id="UP001194468">
    <property type="component" value="Unassembled WGS sequence"/>
</dbReference>
<comment type="caution">
    <text evidence="2">The sequence shown here is derived from an EMBL/GenBank/DDBJ whole genome shotgun (WGS) entry which is preliminary data.</text>
</comment>
<feature type="compositionally biased region" description="Polar residues" evidence="1">
    <location>
        <begin position="179"/>
        <end position="194"/>
    </location>
</feature>
<evidence type="ECO:0000313" key="3">
    <source>
        <dbReference type="Proteomes" id="UP001194468"/>
    </source>
</evidence>
<name>A0AAD4BNK7_BOLED</name>